<dbReference type="VEuPathDB" id="VectorBase:CQUJHB006664"/>
<gene>
    <name evidence="3" type="primary">6043108</name>
    <name evidence="2" type="ORF">CpipJ_CPIJ010678</name>
</gene>
<dbReference type="eggNOG" id="KOG0307">
    <property type="taxonomic scope" value="Eukaryota"/>
</dbReference>
<organism>
    <name type="scientific">Culex quinquefasciatus</name>
    <name type="common">Southern house mosquito</name>
    <name type="synonym">Culex pungens</name>
    <dbReference type="NCBI Taxonomy" id="7176"/>
    <lineage>
        <taxon>Eukaryota</taxon>
        <taxon>Metazoa</taxon>
        <taxon>Ecdysozoa</taxon>
        <taxon>Arthropoda</taxon>
        <taxon>Hexapoda</taxon>
        <taxon>Insecta</taxon>
        <taxon>Pterygota</taxon>
        <taxon>Neoptera</taxon>
        <taxon>Endopterygota</taxon>
        <taxon>Diptera</taxon>
        <taxon>Nematocera</taxon>
        <taxon>Culicoidea</taxon>
        <taxon>Culicidae</taxon>
        <taxon>Culicinae</taxon>
        <taxon>Culicini</taxon>
        <taxon>Culex</taxon>
        <taxon>Culex</taxon>
    </lineage>
</organism>
<name>B0WTU2_CULQU</name>
<dbReference type="VEuPathDB" id="VectorBase:CPIJ010678"/>
<dbReference type="HOGENOM" id="CLU_676626_0_0_1"/>
<dbReference type="OrthoDB" id="542917at2759"/>
<dbReference type="AlphaFoldDB" id="B0WTU2"/>
<dbReference type="Proteomes" id="UP000002320">
    <property type="component" value="Unassembled WGS sequence"/>
</dbReference>
<accession>B0WTU2</accession>
<feature type="region of interest" description="Disordered" evidence="1">
    <location>
        <begin position="217"/>
        <end position="256"/>
    </location>
</feature>
<dbReference type="EMBL" id="DS232092">
    <property type="protein sequence ID" value="EDS34633.1"/>
    <property type="molecule type" value="Genomic_DNA"/>
</dbReference>
<evidence type="ECO:0000256" key="1">
    <source>
        <dbReference type="SAM" id="MobiDB-lite"/>
    </source>
</evidence>
<proteinExistence type="predicted"/>
<evidence type="ECO:0000313" key="2">
    <source>
        <dbReference type="EMBL" id="EDS34633.1"/>
    </source>
</evidence>
<reference evidence="3" key="2">
    <citation type="submission" date="2021-02" db="UniProtKB">
        <authorList>
            <consortium name="EnsemblMetazoa"/>
        </authorList>
    </citation>
    <scope>IDENTIFICATION</scope>
    <source>
        <strain evidence="3">JHB</strain>
    </source>
</reference>
<dbReference type="STRING" id="7176.B0WTU2"/>
<sequence>MTSRQSFKAPTITQAAAMLDGEKAIPEIRRNLRRSCTTRRARNMRSLWNFIRDTGVVDWFEEFPMRRDMILQISSNYCDVDHTMTREWIGRSGRDHFNFERDGHGPSFDADVAASSPFVLPVVQHANIFCRSNLAKVENNTDLAALNSIDWGFTSAYRRTHIRTGSAGSLSMFQQPNGPASGHHASEEELRCILEFHQQNEPIIKLTDTQSRIRWCAPSSGTRNEEDQAPVESPLRECPQQNLPHPPAWSDLVPEGFRPGRFLRQRQQHHSEEQNGEILSELATIKTNGTLTCNVTVYSINGGAHAQVQTVSKIDDSFPGVDSIEHKPSGLQLAITRRAALSMSNIFTNMATERNKAKFSQSFANCSTRPADFICPIERNPSDFSSHFLVHLPKAVPIPEGKHHLEF</sequence>
<dbReference type="EnsemblMetazoa" id="CPIJ010678-RA">
    <property type="protein sequence ID" value="CPIJ010678-PA"/>
    <property type="gene ID" value="CPIJ010678"/>
</dbReference>
<keyword evidence="4" id="KW-1185">Reference proteome</keyword>
<reference evidence="2" key="1">
    <citation type="submission" date="2007-03" db="EMBL/GenBank/DDBJ databases">
        <title>Annotation of Culex pipiens quinquefasciatus.</title>
        <authorList>
            <consortium name="The Broad Institute Genome Sequencing Platform"/>
            <person name="Atkinson P.W."/>
            <person name="Hemingway J."/>
            <person name="Christensen B.M."/>
            <person name="Higgs S."/>
            <person name="Kodira C."/>
            <person name="Hannick L."/>
            <person name="Megy K."/>
            <person name="O'Leary S."/>
            <person name="Pearson M."/>
            <person name="Haas B.J."/>
            <person name="Mauceli E."/>
            <person name="Wortman J.R."/>
            <person name="Lee N.H."/>
            <person name="Guigo R."/>
            <person name="Stanke M."/>
            <person name="Alvarado L."/>
            <person name="Amedeo P."/>
            <person name="Antoine C.H."/>
            <person name="Arensburger P."/>
            <person name="Bidwell S.L."/>
            <person name="Crawford M."/>
            <person name="Camaro F."/>
            <person name="Devon K."/>
            <person name="Engels R."/>
            <person name="Hammond M."/>
            <person name="Howarth C."/>
            <person name="Koehrsen M."/>
            <person name="Lawson D."/>
            <person name="Montgomery P."/>
            <person name="Nene V."/>
            <person name="Nusbaum C."/>
            <person name="Puiu D."/>
            <person name="Romero-Severson J."/>
            <person name="Severson D.W."/>
            <person name="Shumway M."/>
            <person name="Sisk P."/>
            <person name="Stolte C."/>
            <person name="Zeng Q."/>
            <person name="Eisenstadt E."/>
            <person name="Fraser-Liggett C."/>
            <person name="Strausberg R."/>
            <person name="Galagan J."/>
            <person name="Birren B."/>
            <person name="Collins F.H."/>
        </authorList>
    </citation>
    <scope>NUCLEOTIDE SEQUENCE [LARGE SCALE GENOMIC DNA]</scope>
    <source>
        <strain evidence="2">JHB</strain>
    </source>
</reference>
<dbReference type="VEuPathDB" id="VectorBase:CQUJHB010051"/>
<evidence type="ECO:0000313" key="4">
    <source>
        <dbReference type="Proteomes" id="UP000002320"/>
    </source>
</evidence>
<evidence type="ECO:0000313" key="3">
    <source>
        <dbReference type="EnsemblMetazoa" id="CPIJ010678-PA"/>
    </source>
</evidence>
<protein>
    <submittedName>
        <fullName evidence="2">Vesicle associated protein</fullName>
    </submittedName>
</protein>
<dbReference type="InParanoid" id="B0WTU2"/>
<dbReference type="KEGG" id="cqu:CpipJ_CPIJ010678"/>